<evidence type="ECO:0000256" key="1">
    <source>
        <dbReference type="SAM" id="Phobius"/>
    </source>
</evidence>
<dbReference type="RefSeq" id="WP_092893352.1">
    <property type="nucleotide sequence ID" value="NZ_FOOQ01000004.1"/>
</dbReference>
<reference evidence="4" key="1">
    <citation type="submission" date="2016-10" db="EMBL/GenBank/DDBJ databases">
        <authorList>
            <person name="Varghese N."/>
            <person name="Submissions S."/>
        </authorList>
    </citation>
    <scope>NUCLEOTIDE SEQUENCE [LARGE SCALE GENOMIC DNA]</scope>
    <source>
        <strain evidence="4">CGMCC 1.7739</strain>
    </source>
</reference>
<dbReference type="PANTHER" id="PTHR35797">
    <property type="entry name" value="PROTEASE-RELATED"/>
    <property type="match status" value="1"/>
</dbReference>
<proteinExistence type="predicted"/>
<feature type="transmembrane region" description="Helical" evidence="1">
    <location>
        <begin position="160"/>
        <end position="182"/>
    </location>
</feature>
<dbReference type="GO" id="GO:0004175">
    <property type="term" value="F:endopeptidase activity"/>
    <property type="evidence" value="ECO:0007669"/>
    <property type="project" value="UniProtKB-ARBA"/>
</dbReference>
<dbReference type="InterPro" id="IPR042150">
    <property type="entry name" value="MmRce1-like"/>
</dbReference>
<dbReference type="Proteomes" id="UP000198876">
    <property type="component" value="Unassembled WGS sequence"/>
</dbReference>
<keyword evidence="1" id="KW-0472">Membrane</keyword>
<evidence type="ECO:0000259" key="2">
    <source>
        <dbReference type="Pfam" id="PF02517"/>
    </source>
</evidence>
<dbReference type="Pfam" id="PF02517">
    <property type="entry name" value="Rce1-like"/>
    <property type="match status" value="1"/>
</dbReference>
<dbReference type="OrthoDB" id="28575at2157"/>
<keyword evidence="1" id="KW-0812">Transmembrane</keyword>
<protein>
    <recommendedName>
        <fullName evidence="2">CAAX prenyl protease 2/Lysostaphin resistance protein A-like domain-containing protein</fullName>
    </recommendedName>
</protein>
<organism evidence="3 4">
    <name type="scientific">Halopelagius inordinatus</name>
    <dbReference type="NCBI Taxonomy" id="553467"/>
    <lineage>
        <taxon>Archaea</taxon>
        <taxon>Methanobacteriati</taxon>
        <taxon>Methanobacteriota</taxon>
        <taxon>Stenosarchaea group</taxon>
        <taxon>Halobacteria</taxon>
        <taxon>Halobacteriales</taxon>
        <taxon>Haloferacaceae</taxon>
    </lineage>
</organism>
<feature type="transmembrane region" description="Helical" evidence="1">
    <location>
        <begin position="55"/>
        <end position="79"/>
    </location>
</feature>
<feature type="transmembrane region" description="Helical" evidence="1">
    <location>
        <begin position="194"/>
        <end position="212"/>
    </location>
</feature>
<dbReference type="STRING" id="553467.SAMN04488063_2980"/>
<dbReference type="InterPro" id="IPR003675">
    <property type="entry name" value="Rce1/LyrA-like_dom"/>
</dbReference>
<dbReference type="GO" id="GO:0080120">
    <property type="term" value="P:CAAX-box protein maturation"/>
    <property type="evidence" value="ECO:0007669"/>
    <property type="project" value="UniProtKB-ARBA"/>
</dbReference>
<feature type="transmembrane region" description="Helical" evidence="1">
    <location>
        <begin position="91"/>
        <end position="115"/>
    </location>
</feature>
<keyword evidence="1" id="KW-1133">Transmembrane helix</keyword>
<feature type="transmembrane region" description="Helical" evidence="1">
    <location>
        <begin position="18"/>
        <end position="35"/>
    </location>
</feature>
<evidence type="ECO:0000313" key="3">
    <source>
        <dbReference type="EMBL" id="SFG79837.1"/>
    </source>
</evidence>
<feature type="transmembrane region" description="Helical" evidence="1">
    <location>
        <begin position="219"/>
        <end position="239"/>
    </location>
</feature>
<keyword evidence="4" id="KW-1185">Reference proteome</keyword>
<feature type="domain" description="CAAX prenyl protease 2/Lysostaphin resistance protein A-like" evidence="2">
    <location>
        <begin position="129"/>
        <end position="231"/>
    </location>
</feature>
<dbReference type="EMBL" id="FOOQ01000004">
    <property type="protein sequence ID" value="SFG79837.1"/>
    <property type="molecule type" value="Genomic_DNA"/>
</dbReference>
<dbReference type="PANTHER" id="PTHR35797:SF1">
    <property type="entry name" value="PROTEASE"/>
    <property type="match status" value="1"/>
</dbReference>
<name>A0A1I2UVJ4_9EURY</name>
<feature type="transmembrane region" description="Helical" evidence="1">
    <location>
        <begin position="121"/>
        <end position="139"/>
    </location>
</feature>
<dbReference type="AlphaFoldDB" id="A0A1I2UVJ4"/>
<evidence type="ECO:0000313" key="4">
    <source>
        <dbReference type="Proteomes" id="UP000198876"/>
    </source>
</evidence>
<accession>A0A1I2UVJ4</accession>
<feature type="transmembrane region" description="Helical" evidence="1">
    <location>
        <begin position="245"/>
        <end position="264"/>
    </location>
</feature>
<gene>
    <name evidence="3" type="ORF">SAMN04488063_2980</name>
</gene>
<sequence length="274" mass="30086">MSAERPSPHPEQSDNPRIGAFLFLTFGWSWLFWGPKALAARGFVGDVPVLPELGAFGPTVAAFVLVTYANGTTGARYLLRRAVRFDFPKRWLLPALFLSPVVVFVALGVALATGASLSFPWAGNPVVLPVAFAVIFFLGGPLQEEFGWRGYLLDPLQKRFSALGGGVAVGVVWAVWHVPLFFIPSETIYYQNPFLGFAVSITLLSVLMTWVYNNTNASLLPALLFHTSFNWSQGMFPILDSDPASLTLVGLLAFTTLSVVLYWGPTRLRRTDRS</sequence>